<accession>A0A518HDM0</accession>
<feature type="region of interest" description="Disordered" evidence="1">
    <location>
        <begin position="112"/>
        <end position="138"/>
    </location>
</feature>
<dbReference type="RefSeq" id="WP_145277852.1">
    <property type="nucleotide sequence ID" value="NZ_CP036426.1"/>
</dbReference>
<evidence type="ECO:0000256" key="1">
    <source>
        <dbReference type="SAM" id="MobiDB-lite"/>
    </source>
</evidence>
<proteinExistence type="predicted"/>
<evidence type="ECO:0000313" key="2">
    <source>
        <dbReference type="EMBL" id="QDV38952.1"/>
    </source>
</evidence>
<dbReference type="KEGG" id="tpla:ElP_69120"/>
<name>A0A518HDM0_9BACT</name>
<organism evidence="2 3">
    <name type="scientific">Tautonia plasticadhaerens</name>
    <dbReference type="NCBI Taxonomy" id="2527974"/>
    <lineage>
        <taxon>Bacteria</taxon>
        <taxon>Pseudomonadati</taxon>
        <taxon>Planctomycetota</taxon>
        <taxon>Planctomycetia</taxon>
        <taxon>Isosphaerales</taxon>
        <taxon>Isosphaeraceae</taxon>
        <taxon>Tautonia</taxon>
    </lineage>
</organism>
<dbReference type="AlphaFoldDB" id="A0A518HDM0"/>
<feature type="compositionally biased region" description="Acidic residues" evidence="1">
    <location>
        <begin position="129"/>
        <end position="138"/>
    </location>
</feature>
<reference evidence="2 3" key="1">
    <citation type="submission" date="2019-02" db="EMBL/GenBank/DDBJ databases">
        <title>Deep-cultivation of Planctomycetes and their phenomic and genomic characterization uncovers novel biology.</title>
        <authorList>
            <person name="Wiegand S."/>
            <person name="Jogler M."/>
            <person name="Boedeker C."/>
            <person name="Pinto D."/>
            <person name="Vollmers J."/>
            <person name="Rivas-Marin E."/>
            <person name="Kohn T."/>
            <person name="Peeters S.H."/>
            <person name="Heuer A."/>
            <person name="Rast P."/>
            <person name="Oberbeckmann S."/>
            <person name="Bunk B."/>
            <person name="Jeske O."/>
            <person name="Meyerdierks A."/>
            <person name="Storesund J.E."/>
            <person name="Kallscheuer N."/>
            <person name="Luecker S."/>
            <person name="Lage O.M."/>
            <person name="Pohl T."/>
            <person name="Merkel B.J."/>
            <person name="Hornburger P."/>
            <person name="Mueller R.-W."/>
            <person name="Bruemmer F."/>
            <person name="Labrenz M."/>
            <person name="Spormann A.M."/>
            <person name="Op den Camp H."/>
            <person name="Overmann J."/>
            <person name="Amann R."/>
            <person name="Jetten M.S.M."/>
            <person name="Mascher T."/>
            <person name="Medema M.H."/>
            <person name="Devos D.P."/>
            <person name="Kaster A.-K."/>
            <person name="Ovreas L."/>
            <person name="Rohde M."/>
            <person name="Galperin M.Y."/>
            <person name="Jogler C."/>
        </authorList>
    </citation>
    <scope>NUCLEOTIDE SEQUENCE [LARGE SCALE GENOMIC DNA]</scope>
    <source>
        <strain evidence="2 3">ElP</strain>
    </source>
</reference>
<gene>
    <name evidence="2" type="ORF">ElP_69120</name>
</gene>
<dbReference type="Proteomes" id="UP000317835">
    <property type="component" value="Chromosome"/>
</dbReference>
<protein>
    <submittedName>
        <fullName evidence="2">Uncharacterized protein</fullName>
    </submittedName>
</protein>
<dbReference type="EMBL" id="CP036426">
    <property type="protein sequence ID" value="QDV38952.1"/>
    <property type="molecule type" value="Genomic_DNA"/>
</dbReference>
<sequence>MIPKIPAPRPGLRGLVLITLLVGLALGVDGMATRHAECLERADRHGIEADRLEREVRRLVEYREEVGRRTRMIFDGRAPMGCPPRGPGLELIGRRADRAAWHRRRSDHYLRAASRPWAAIPPESTGEGVEPEGDGPPS</sequence>
<keyword evidence="3" id="KW-1185">Reference proteome</keyword>
<evidence type="ECO:0000313" key="3">
    <source>
        <dbReference type="Proteomes" id="UP000317835"/>
    </source>
</evidence>